<sequence length="749" mass="84696">MPLFPKCPSASNRLPPTLPQIPSPNPPFSPAPVEISHESAAHSCFQCSVDFSGFLGLSLFPFSLERSHVQLEWDDSRNRVIGKKEQVGVTWTDMAPFIDSPHPHYSGLADILSVPPAIFDLENLMEVLSYEVWAKFLSESDRKLLTQFLPSGTSGEQVLKPLLMGDNLHFGNPFLKWSTSLCSGDLHPDKVLQKERHIKADKRAYYSELSKYHNDILEILKKWREQWASCKDPEISWRKEFAKHKQEIVSVSTERTVVPISKKEIPHENCVLGGDVGKYMSYIKISKQQLQLIKNLKQNGDEIQPKSLNRVLGDIKDFVVEPYASFEMEERKRFNDHWLKVVNKDLSTAFNVWRDKKWKREEWSKTLKRELAEKMKLRGKEGTKLVILVEERMENGNSEPCVDSDLINQEKVSSQDIPELTQSSLVSSQFAKKRNPMEGDAKSQDQAVVCQGTTKPAEDSSVLQKFLGKSNPPDSVMEHKVSASFPEDMWQSVSTEDSCYQAAQENHRCPSASEISLGQLQPTVQVIDLERDALEHDTRDDDTSSLCSYAKKKHDELLQPFPNGPGTMPSYILRQFQEQRGLVEQRQGREKELYIHQIMNKNVYSNREFPGRTHIASTEVQDFAELPSSTNGGMASQSWFSDDHLPSNGWPGYELSNNGQNLGDALSADGSLFSVLSECRKLPSRPSYAETRSSERFIQAGNSSGADNVHGFPARQPNSSTPSDANVVSPALNNVSWNFSHQNKMPWKH</sequence>
<keyword evidence="2" id="KW-1185">Reference proteome</keyword>
<evidence type="ECO:0000313" key="2">
    <source>
        <dbReference type="Proteomes" id="UP000827976"/>
    </source>
</evidence>
<name>A0ACB7UTJ7_DIOAL</name>
<gene>
    <name evidence="1" type="ORF">IHE45_14G092300</name>
</gene>
<evidence type="ECO:0000313" key="1">
    <source>
        <dbReference type="EMBL" id="KAH7664000.1"/>
    </source>
</evidence>
<dbReference type="Proteomes" id="UP000827976">
    <property type="component" value="Chromosome 14"/>
</dbReference>
<organism evidence="1 2">
    <name type="scientific">Dioscorea alata</name>
    <name type="common">Purple yam</name>
    <dbReference type="NCBI Taxonomy" id="55571"/>
    <lineage>
        <taxon>Eukaryota</taxon>
        <taxon>Viridiplantae</taxon>
        <taxon>Streptophyta</taxon>
        <taxon>Embryophyta</taxon>
        <taxon>Tracheophyta</taxon>
        <taxon>Spermatophyta</taxon>
        <taxon>Magnoliopsida</taxon>
        <taxon>Liliopsida</taxon>
        <taxon>Dioscoreales</taxon>
        <taxon>Dioscoreaceae</taxon>
        <taxon>Dioscorea</taxon>
    </lineage>
</organism>
<reference evidence="2" key="1">
    <citation type="journal article" date="2022" name="Nat. Commun.">
        <title>Chromosome evolution and the genetic basis of agronomically important traits in greater yam.</title>
        <authorList>
            <person name="Bredeson J.V."/>
            <person name="Lyons J.B."/>
            <person name="Oniyinde I.O."/>
            <person name="Okereke N.R."/>
            <person name="Kolade O."/>
            <person name="Nnabue I."/>
            <person name="Nwadili C.O."/>
            <person name="Hribova E."/>
            <person name="Parker M."/>
            <person name="Nwogha J."/>
            <person name="Shu S."/>
            <person name="Carlson J."/>
            <person name="Kariba R."/>
            <person name="Muthemba S."/>
            <person name="Knop K."/>
            <person name="Barton G.J."/>
            <person name="Sherwood A.V."/>
            <person name="Lopez-Montes A."/>
            <person name="Asiedu R."/>
            <person name="Jamnadass R."/>
            <person name="Muchugi A."/>
            <person name="Goodstein D."/>
            <person name="Egesi C.N."/>
            <person name="Featherston J."/>
            <person name="Asfaw A."/>
            <person name="Simpson G.G."/>
            <person name="Dolezel J."/>
            <person name="Hendre P.S."/>
            <person name="Van Deynze A."/>
            <person name="Kumar P.L."/>
            <person name="Obidiegwu J.E."/>
            <person name="Bhattacharjee R."/>
            <person name="Rokhsar D.S."/>
        </authorList>
    </citation>
    <scope>NUCLEOTIDE SEQUENCE [LARGE SCALE GENOMIC DNA]</scope>
    <source>
        <strain evidence="2">cv. TDa95/00328</strain>
    </source>
</reference>
<proteinExistence type="predicted"/>
<comment type="caution">
    <text evidence="1">The sequence shown here is derived from an EMBL/GenBank/DDBJ whole genome shotgun (WGS) entry which is preliminary data.</text>
</comment>
<dbReference type="EMBL" id="CM037024">
    <property type="protein sequence ID" value="KAH7664000.1"/>
    <property type="molecule type" value="Genomic_DNA"/>
</dbReference>
<accession>A0ACB7UTJ7</accession>
<protein>
    <submittedName>
        <fullName evidence="1">Nuclear factor related to kappa-B-binding protein</fullName>
    </submittedName>
</protein>